<sequence>MAMHHRIVALERIHQPLPSAFDFGPGATYDLITHDTTPTRDLLHARIREATIVIVTTITLDPETLSADVAPHLRLVAVMATGTDLVHLATCKARGIRVTNCPAANIDAVSEHAISLYFAARRRTVLLDRLTREVPSQWKANRSLNTYMRYKDGKPPLSCKDEVMGIVGYGALGKSIASLGRALGMQVLVAARKPPSSTSSPTDNVNSLLPPAATAPSNPEDPPRTPFPDVLRRATLLIISLPRTPSTLSLLSTPEFAQMHPYAVVVNIARGGIVDEHAVFSALQSGTIAGYATDVLAVEPAEGAQDSPLLSDDAKALNITVSPHLAWFAQRTLVNLGGILKDTVEAWVAGEEINVIA</sequence>
<feature type="domain" description="D-isomer specific 2-hydroxyacid dehydrogenase catalytic" evidence="6">
    <location>
        <begin position="28"/>
        <end position="351"/>
    </location>
</feature>
<accession>A0A9W4UJ44</accession>
<dbReference type="InterPro" id="IPR006140">
    <property type="entry name" value="D-isomer_DH_NAD-bd"/>
</dbReference>
<gene>
    <name evidence="8" type="ORF">PDIGIT_LOCUS9363</name>
</gene>
<evidence type="ECO:0000259" key="7">
    <source>
        <dbReference type="Pfam" id="PF02826"/>
    </source>
</evidence>
<evidence type="ECO:0000256" key="4">
    <source>
        <dbReference type="RuleBase" id="RU003719"/>
    </source>
</evidence>
<organism evidence="8 9">
    <name type="scientific">Periconia digitata</name>
    <dbReference type="NCBI Taxonomy" id="1303443"/>
    <lineage>
        <taxon>Eukaryota</taxon>
        <taxon>Fungi</taxon>
        <taxon>Dikarya</taxon>
        <taxon>Ascomycota</taxon>
        <taxon>Pezizomycotina</taxon>
        <taxon>Dothideomycetes</taxon>
        <taxon>Pleosporomycetidae</taxon>
        <taxon>Pleosporales</taxon>
        <taxon>Massarineae</taxon>
        <taxon>Periconiaceae</taxon>
        <taxon>Periconia</taxon>
    </lineage>
</organism>
<dbReference type="OrthoDB" id="298012at2759"/>
<evidence type="ECO:0000313" key="8">
    <source>
        <dbReference type="EMBL" id="CAI6336269.1"/>
    </source>
</evidence>
<evidence type="ECO:0000259" key="6">
    <source>
        <dbReference type="Pfam" id="PF00389"/>
    </source>
</evidence>
<dbReference type="AlphaFoldDB" id="A0A9W4UJ44"/>
<dbReference type="SUPFAM" id="SSF51735">
    <property type="entry name" value="NAD(P)-binding Rossmann-fold domains"/>
    <property type="match status" value="1"/>
</dbReference>
<reference evidence="8" key="1">
    <citation type="submission" date="2023-01" db="EMBL/GenBank/DDBJ databases">
        <authorList>
            <person name="Van Ghelder C."/>
            <person name="Rancurel C."/>
        </authorList>
    </citation>
    <scope>NUCLEOTIDE SEQUENCE</scope>
    <source>
        <strain evidence="8">CNCM I-4278</strain>
    </source>
</reference>
<evidence type="ECO:0000256" key="1">
    <source>
        <dbReference type="ARBA" id="ARBA00005854"/>
    </source>
</evidence>
<evidence type="ECO:0000256" key="5">
    <source>
        <dbReference type="SAM" id="MobiDB-lite"/>
    </source>
</evidence>
<keyword evidence="2 4" id="KW-0560">Oxidoreductase</keyword>
<dbReference type="CDD" id="cd05198">
    <property type="entry name" value="formate_dh_like"/>
    <property type="match status" value="1"/>
</dbReference>
<comment type="similarity">
    <text evidence="1 4">Belongs to the D-isomer specific 2-hydroxyacid dehydrogenase family.</text>
</comment>
<evidence type="ECO:0000313" key="9">
    <source>
        <dbReference type="Proteomes" id="UP001152607"/>
    </source>
</evidence>
<proteinExistence type="inferred from homology"/>
<dbReference type="GO" id="GO:0016616">
    <property type="term" value="F:oxidoreductase activity, acting on the CH-OH group of donors, NAD or NADP as acceptor"/>
    <property type="evidence" value="ECO:0007669"/>
    <property type="project" value="InterPro"/>
</dbReference>
<dbReference type="Pfam" id="PF02826">
    <property type="entry name" value="2-Hacid_dh_C"/>
    <property type="match status" value="1"/>
</dbReference>
<keyword evidence="9" id="KW-1185">Reference proteome</keyword>
<name>A0A9W4UJ44_9PLEO</name>
<dbReference type="GO" id="GO:0051287">
    <property type="term" value="F:NAD binding"/>
    <property type="evidence" value="ECO:0007669"/>
    <property type="project" value="InterPro"/>
</dbReference>
<dbReference type="SUPFAM" id="SSF52283">
    <property type="entry name" value="Formate/glycerate dehydrogenase catalytic domain-like"/>
    <property type="match status" value="1"/>
</dbReference>
<dbReference type="InterPro" id="IPR036291">
    <property type="entry name" value="NAD(P)-bd_dom_sf"/>
</dbReference>
<protein>
    <recommendedName>
        <fullName evidence="10">Glycerate dehydrogenase</fullName>
    </recommendedName>
</protein>
<dbReference type="PANTHER" id="PTHR43761">
    <property type="entry name" value="D-ISOMER SPECIFIC 2-HYDROXYACID DEHYDROGENASE FAMILY PROTEIN (AFU_ORTHOLOGUE AFUA_1G13630)"/>
    <property type="match status" value="1"/>
</dbReference>
<comment type="caution">
    <text evidence="8">The sequence shown here is derived from an EMBL/GenBank/DDBJ whole genome shotgun (WGS) entry which is preliminary data.</text>
</comment>
<dbReference type="Proteomes" id="UP001152607">
    <property type="component" value="Unassembled WGS sequence"/>
</dbReference>
<evidence type="ECO:0008006" key="10">
    <source>
        <dbReference type="Google" id="ProtNLM"/>
    </source>
</evidence>
<dbReference type="InterPro" id="IPR050418">
    <property type="entry name" value="D-iso_2-hydroxyacid_DH_PdxB"/>
</dbReference>
<evidence type="ECO:0000256" key="3">
    <source>
        <dbReference type="ARBA" id="ARBA00023027"/>
    </source>
</evidence>
<feature type="domain" description="D-isomer specific 2-hydroxyacid dehydrogenase NAD-binding" evidence="7">
    <location>
        <begin position="140"/>
        <end position="326"/>
    </location>
</feature>
<dbReference type="InterPro" id="IPR006139">
    <property type="entry name" value="D-isomer_2_OHA_DH_cat_dom"/>
</dbReference>
<dbReference type="PANTHER" id="PTHR43761:SF1">
    <property type="entry name" value="D-ISOMER SPECIFIC 2-HYDROXYACID DEHYDROGENASE CATALYTIC DOMAIN-CONTAINING PROTEIN-RELATED"/>
    <property type="match status" value="1"/>
</dbReference>
<evidence type="ECO:0000256" key="2">
    <source>
        <dbReference type="ARBA" id="ARBA00023002"/>
    </source>
</evidence>
<feature type="compositionally biased region" description="Polar residues" evidence="5">
    <location>
        <begin position="195"/>
        <end position="207"/>
    </location>
</feature>
<keyword evidence="3" id="KW-0520">NAD</keyword>
<dbReference type="Pfam" id="PF00389">
    <property type="entry name" value="2-Hacid_dh"/>
    <property type="match status" value="1"/>
</dbReference>
<dbReference type="Gene3D" id="3.40.50.720">
    <property type="entry name" value="NAD(P)-binding Rossmann-like Domain"/>
    <property type="match status" value="2"/>
</dbReference>
<feature type="region of interest" description="Disordered" evidence="5">
    <location>
        <begin position="193"/>
        <end position="227"/>
    </location>
</feature>
<dbReference type="EMBL" id="CAOQHR010000006">
    <property type="protein sequence ID" value="CAI6336269.1"/>
    <property type="molecule type" value="Genomic_DNA"/>
</dbReference>